<sequence>MQHEIFDPSNSKYRCCCGCCHVKTGTTIICIVSLTIYILLLIYRVIFYPSPTFLAIGVVLILLNIAIIGSALFAVKTEQPKWIIPLLVFMIITITLLTIQMLYSLYTYFAYNQVQMLPIDEKLLFEDEPYLKTKDHDPSTVITTLIIDFIFSLLIQCWLFFVVYRCYQYLMAKKKAEKTPTFPSPNFYQYY</sequence>
<protein>
    <submittedName>
        <fullName evidence="2">Lysosomal-associated transmembrane protein</fullName>
    </submittedName>
</protein>
<organism evidence="1 2">
    <name type="scientific">Panagrolaimus sp. PS1159</name>
    <dbReference type="NCBI Taxonomy" id="55785"/>
    <lineage>
        <taxon>Eukaryota</taxon>
        <taxon>Metazoa</taxon>
        <taxon>Ecdysozoa</taxon>
        <taxon>Nematoda</taxon>
        <taxon>Chromadorea</taxon>
        <taxon>Rhabditida</taxon>
        <taxon>Tylenchina</taxon>
        <taxon>Panagrolaimomorpha</taxon>
        <taxon>Panagrolaimoidea</taxon>
        <taxon>Panagrolaimidae</taxon>
        <taxon>Panagrolaimus</taxon>
    </lineage>
</organism>
<proteinExistence type="predicted"/>
<evidence type="ECO:0000313" key="2">
    <source>
        <dbReference type="WBParaSite" id="PS1159_v2.g12378.t1"/>
    </source>
</evidence>
<dbReference type="Proteomes" id="UP000887580">
    <property type="component" value="Unplaced"/>
</dbReference>
<accession>A0AC35F001</accession>
<evidence type="ECO:0000313" key="1">
    <source>
        <dbReference type="Proteomes" id="UP000887580"/>
    </source>
</evidence>
<reference evidence="2" key="1">
    <citation type="submission" date="2022-11" db="UniProtKB">
        <authorList>
            <consortium name="WormBaseParasite"/>
        </authorList>
    </citation>
    <scope>IDENTIFICATION</scope>
</reference>
<name>A0AC35F001_9BILA</name>
<dbReference type="WBParaSite" id="PS1159_v2.g12378.t1">
    <property type="protein sequence ID" value="PS1159_v2.g12378.t1"/>
    <property type="gene ID" value="PS1159_v2.g12378"/>
</dbReference>